<dbReference type="InterPro" id="IPR036397">
    <property type="entry name" value="RNaseH_sf"/>
</dbReference>
<dbReference type="Pfam" id="PF21762">
    <property type="entry name" value="DEDDh_C"/>
    <property type="match status" value="1"/>
</dbReference>
<dbReference type="RefSeq" id="XP_025404088.1">
    <property type="nucleotide sequence ID" value="XM_025546237.1"/>
</dbReference>
<dbReference type="AlphaFoldDB" id="A0A317X107"/>
<name>A0A317X107_9EURO</name>
<evidence type="ECO:0000259" key="2">
    <source>
        <dbReference type="Pfam" id="PF21762"/>
    </source>
</evidence>
<dbReference type="OrthoDB" id="5953249at2759"/>
<dbReference type="PANTHER" id="PTHR28083:SF1">
    <property type="entry name" value="GOOD FOR FULL DBP5 ACTIVITY PROTEIN 2"/>
    <property type="match status" value="1"/>
</dbReference>
<dbReference type="VEuPathDB" id="FungiDB:BO70DRAFT_391765"/>
<dbReference type="SUPFAM" id="SSF53098">
    <property type="entry name" value="Ribonuclease H-like"/>
    <property type="match status" value="1"/>
</dbReference>
<sequence>MGPEERLKLLFQDDEALFKLNTGLCPPAPPAPIPIPDQTIVNPTTITKETPPPVAPEKTPRMTEPVPAPLPAPMSAPLATAERPAPPSDGHFTPLLVIAKYPYRQIKGELSQQVASRFFDAGKFWNRPWDIYYVYTPPALGSRCILLTPTSHVRRFMAEINRELECSLVLSSERAGFILPFQDSYPQPIYLGRSTSRETKDQLESGISPPQHSGPRECVAEVYAAFEAMMEGAMDAVRSNKKKGGSREKQMKRAMHARDMQKMVRRVQRYLGLRPMETPDEAETVAWDLPNPVSDLPPLAVGQAAPHPFWREPVLVSVDVESNEHCHAQITEVGISVLDTQWLVGVPPGEKGEEWRKRIQSRHLRVHEHRHIVNRDFVVGCPGMFQFGESEWVALRELAEMVRVGLRLDETLQRRVVLVGHSLGSDEQYLRRMGVKVDGFRDRMDTADLFQLLRGEETARSLGGVLAELGMDGWYLHNAGNDARYTMEVLVASVVVVGGGLAVVPAV</sequence>
<gene>
    <name evidence="3" type="ORF">BO70DRAFT_391765</name>
</gene>
<keyword evidence="4" id="KW-1185">Reference proteome</keyword>
<dbReference type="GO" id="GO:0005634">
    <property type="term" value="C:nucleus"/>
    <property type="evidence" value="ECO:0007669"/>
    <property type="project" value="TreeGrafter"/>
</dbReference>
<dbReference type="GeneID" id="37068474"/>
<evidence type="ECO:0000256" key="1">
    <source>
        <dbReference type="SAM" id="MobiDB-lite"/>
    </source>
</evidence>
<dbReference type="Gene3D" id="3.30.420.10">
    <property type="entry name" value="Ribonuclease H-like superfamily/Ribonuclease H"/>
    <property type="match status" value="1"/>
</dbReference>
<feature type="domain" description="Gfd2/YDR514C-like C-terminal" evidence="2">
    <location>
        <begin position="314"/>
        <end position="492"/>
    </location>
</feature>
<organism evidence="3 4">
    <name type="scientific">Aspergillus heteromorphus CBS 117.55</name>
    <dbReference type="NCBI Taxonomy" id="1448321"/>
    <lineage>
        <taxon>Eukaryota</taxon>
        <taxon>Fungi</taxon>
        <taxon>Dikarya</taxon>
        <taxon>Ascomycota</taxon>
        <taxon>Pezizomycotina</taxon>
        <taxon>Eurotiomycetes</taxon>
        <taxon>Eurotiomycetidae</taxon>
        <taxon>Eurotiales</taxon>
        <taxon>Aspergillaceae</taxon>
        <taxon>Aspergillus</taxon>
        <taxon>Aspergillus subgen. Circumdati</taxon>
    </lineage>
</organism>
<dbReference type="InterPro" id="IPR040151">
    <property type="entry name" value="Gfd2/YDR514C-like"/>
</dbReference>
<feature type="region of interest" description="Disordered" evidence="1">
    <location>
        <begin position="43"/>
        <end position="85"/>
    </location>
</feature>
<proteinExistence type="predicted"/>
<dbReference type="InterPro" id="IPR048519">
    <property type="entry name" value="Gfd2/YDR514C-like_C"/>
</dbReference>
<dbReference type="PANTHER" id="PTHR28083">
    <property type="entry name" value="GOOD FOR FULL DBP5 ACTIVITY PROTEIN 2"/>
    <property type="match status" value="1"/>
</dbReference>
<comment type="caution">
    <text evidence="3">The sequence shown here is derived from an EMBL/GenBank/DDBJ whole genome shotgun (WGS) entry which is preliminary data.</text>
</comment>
<accession>A0A317X107</accession>
<feature type="region of interest" description="Disordered" evidence="1">
    <location>
        <begin position="237"/>
        <end position="257"/>
    </location>
</feature>
<dbReference type="InterPro" id="IPR012337">
    <property type="entry name" value="RNaseH-like_sf"/>
</dbReference>
<protein>
    <recommendedName>
        <fullName evidence="2">Gfd2/YDR514C-like C-terminal domain-containing protein</fullName>
    </recommendedName>
</protein>
<feature type="compositionally biased region" description="Basic and acidic residues" evidence="1">
    <location>
        <begin position="245"/>
        <end position="257"/>
    </location>
</feature>
<feature type="region of interest" description="Disordered" evidence="1">
    <location>
        <begin position="196"/>
        <end position="215"/>
    </location>
</feature>
<dbReference type="Proteomes" id="UP000247233">
    <property type="component" value="Unassembled WGS sequence"/>
</dbReference>
<dbReference type="STRING" id="1448321.A0A317X107"/>
<dbReference type="EMBL" id="MSFL01000001">
    <property type="protein sequence ID" value="PWY92349.1"/>
    <property type="molecule type" value="Genomic_DNA"/>
</dbReference>
<dbReference type="GO" id="GO:0003676">
    <property type="term" value="F:nucleic acid binding"/>
    <property type="evidence" value="ECO:0007669"/>
    <property type="project" value="InterPro"/>
</dbReference>
<reference evidence="3 4" key="1">
    <citation type="submission" date="2016-12" db="EMBL/GenBank/DDBJ databases">
        <title>The genomes of Aspergillus section Nigri reveals drivers in fungal speciation.</title>
        <authorList>
            <consortium name="DOE Joint Genome Institute"/>
            <person name="Vesth T.C."/>
            <person name="Nybo J."/>
            <person name="Theobald S."/>
            <person name="Brandl J."/>
            <person name="Frisvad J.C."/>
            <person name="Nielsen K.F."/>
            <person name="Lyhne E.K."/>
            <person name="Kogle M.E."/>
            <person name="Kuo A."/>
            <person name="Riley R."/>
            <person name="Clum A."/>
            <person name="Nolan M."/>
            <person name="Lipzen A."/>
            <person name="Salamov A."/>
            <person name="Henrissat B."/>
            <person name="Wiebenga A."/>
            <person name="De Vries R.P."/>
            <person name="Grigoriev I.V."/>
            <person name="Mortensen U.H."/>
            <person name="Andersen M.R."/>
            <person name="Baker S.E."/>
        </authorList>
    </citation>
    <scope>NUCLEOTIDE SEQUENCE [LARGE SCALE GENOMIC DNA]</scope>
    <source>
        <strain evidence="3 4">CBS 117.55</strain>
    </source>
</reference>
<evidence type="ECO:0000313" key="4">
    <source>
        <dbReference type="Proteomes" id="UP000247233"/>
    </source>
</evidence>
<evidence type="ECO:0000313" key="3">
    <source>
        <dbReference type="EMBL" id="PWY92349.1"/>
    </source>
</evidence>